<organism evidence="2 3">
    <name type="scientific">Lentilactobacillus kosonis</name>
    <dbReference type="NCBI Taxonomy" id="2810561"/>
    <lineage>
        <taxon>Bacteria</taxon>
        <taxon>Bacillati</taxon>
        <taxon>Bacillota</taxon>
        <taxon>Bacilli</taxon>
        <taxon>Lactobacillales</taxon>
        <taxon>Lactobacillaceae</taxon>
        <taxon>Lentilactobacillus</taxon>
    </lineage>
</organism>
<evidence type="ECO:0000313" key="2">
    <source>
        <dbReference type="EMBL" id="GAY73481.1"/>
    </source>
</evidence>
<name>A0A401FMN0_9LACO</name>
<comment type="caution">
    <text evidence="2">The sequence shown here is derived from an EMBL/GenBank/DDBJ whole genome shotgun (WGS) entry which is preliminary data.</text>
</comment>
<dbReference type="RefSeq" id="WP_125008445.1">
    <property type="nucleotide sequence ID" value="NZ_BEXA01000003.1"/>
</dbReference>
<protein>
    <submittedName>
        <fullName evidence="2">Uncharacterized protein</fullName>
    </submittedName>
</protein>
<reference evidence="2 3" key="1">
    <citation type="submission" date="2017-11" db="EMBL/GenBank/DDBJ databases">
        <title>Draft Genome Sequence of Lactobacillus curieae NBRC 111893 isolated from Koso, a Japanese sugar-Vegetable Fermented Beverage.</title>
        <authorList>
            <person name="Chiou T.Y."/>
            <person name="Oshima K."/>
            <person name="Suda W."/>
            <person name="Hattori M."/>
            <person name="Takahashi T."/>
        </authorList>
    </citation>
    <scope>NUCLEOTIDE SEQUENCE [LARGE SCALE GENOMIC DNA]</scope>
    <source>
        <strain evidence="2 3">NBRC111893</strain>
    </source>
</reference>
<accession>A0A401FMN0</accession>
<sequence length="76" mass="8324">MKVNRFAFSFGILAVLIGLIFDIFALFQTIGSTSSATGILWGSIIITVGLAFLSIDHNRIRYTCLTVIGAGLLYYF</sequence>
<evidence type="ECO:0000313" key="3">
    <source>
        <dbReference type="Proteomes" id="UP000286974"/>
    </source>
</evidence>
<evidence type="ECO:0000256" key="1">
    <source>
        <dbReference type="SAM" id="Phobius"/>
    </source>
</evidence>
<keyword evidence="1" id="KW-0472">Membrane</keyword>
<keyword evidence="1" id="KW-1133">Transmembrane helix</keyword>
<feature type="transmembrane region" description="Helical" evidence="1">
    <location>
        <begin position="6"/>
        <end position="27"/>
    </location>
</feature>
<keyword evidence="3" id="KW-1185">Reference proteome</keyword>
<gene>
    <name evidence="2" type="ORF">NBRC111893_1627</name>
</gene>
<dbReference type="Proteomes" id="UP000286974">
    <property type="component" value="Unassembled WGS sequence"/>
</dbReference>
<dbReference type="AlphaFoldDB" id="A0A401FMN0"/>
<feature type="transmembrane region" description="Helical" evidence="1">
    <location>
        <begin position="34"/>
        <end position="53"/>
    </location>
</feature>
<keyword evidence="1" id="KW-0812">Transmembrane</keyword>
<dbReference type="EMBL" id="BEXA01000003">
    <property type="protein sequence ID" value="GAY73481.1"/>
    <property type="molecule type" value="Genomic_DNA"/>
</dbReference>
<dbReference type="OrthoDB" id="2327531at2"/>
<proteinExistence type="predicted"/>